<dbReference type="AlphaFoldDB" id="A0A2P8FQF9"/>
<accession>A0A2P8FQF9</accession>
<dbReference type="Gene3D" id="1.10.10.60">
    <property type="entry name" value="Homeodomain-like"/>
    <property type="match status" value="1"/>
</dbReference>
<dbReference type="Pfam" id="PF20240">
    <property type="entry name" value="DUF6597"/>
    <property type="match status" value="1"/>
</dbReference>
<dbReference type="InterPro" id="IPR009057">
    <property type="entry name" value="Homeodomain-like_sf"/>
</dbReference>
<evidence type="ECO:0000256" key="2">
    <source>
        <dbReference type="ARBA" id="ARBA00023125"/>
    </source>
</evidence>
<dbReference type="SUPFAM" id="SSF46689">
    <property type="entry name" value="Homeodomain-like"/>
    <property type="match status" value="1"/>
</dbReference>
<evidence type="ECO:0000313" key="6">
    <source>
        <dbReference type="Proteomes" id="UP000241964"/>
    </source>
</evidence>
<sequence>MQVKPTPLLSGIVRHFLVIESDTQSAMRIFSDGNTGVVFNYGDPLFYQNEMHSGAALLPAGFLYGQLDTYKNVWTVGKIRLLIAVLHPFGAAALFKMPASELRNQIIECADCFGTHFEWVNDEIACSPAIHDKIRAAEHFLLSQLRVAGSSNALVTNTVNIIHTQNGLVSVSQLTAVTGTTERQLQRKFEEHIGISPKRYAGIIRMQYALRMLRKKSTHLSLAGIACESGFFDQAHLIREMKNLSGLTPGQYLSPQNVLAANLIRLVH</sequence>
<keyword evidence="1" id="KW-0805">Transcription regulation</keyword>
<dbReference type="InterPro" id="IPR050204">
    <property type="entry name" value="AraC_XylS_family_regulators"/>
</dbReference>
<dbReference type="InterPro" id="IPR018060">
    <property type="entry name" value="HTH_AraC"/>
</dbReference>
<keyword evidence="2" id="KW-0238">DNA-binding</keyword>
<organism evidence="5 6">
    <name type="scientific">Dyadobacter jiangsuensis</name>
    <dbReference type="NCBI Taxonomy" id="1591085"/>
    <lineage>
        <taxon>Bacteria</taxon>
        <taxon>Pseudomonadati</taxon>
        <taxon>Bacteroidota</taxon>
        <taxon>Cytophagia</taxon>
        <taxon>Cytophagales</taxon>
        <taxon>Spirosomataceae</taxon>
        <taxon>Dyadobacter</taxon>
    </lineage>
</organism>
<dbReference type="PANTHER" id="PTHR46796">
    <property type="entry name" value="HTH-TYPE TRANSCRIPTIONAL ACTIVATOR RHAS-RELATED"/>
    <property type="match status" value="1"/>
</dbReference>
<proteinExistence type="predicted"/>
<evidence type="ECO:0000259" key="4">
    <source>
        <dbReference type="PROSITE" id="PS01124"/>
    </source>
</evidence>
<dbReference type="Pfam" id="PF12833">
    <property type="entry name" value="HTH_18"/>
    <property type="match status" value="1"/>
</dbReference>
<evidence type="ECO:0000313" key="5">
    <source>
        <dbReference type="EMBL" id="PSL23966.1"/>
    </source>
</evidence>
<dbReference type="EMBL" id="PYAS01000015">
    <property type="protein sequence ID" value="PSL23966.1"/>
    <property type="molecule type" value="Genomic_DNA"/>
</dbReference>
<protein>
    <submittedName>
        <fullName evidence="5">AraC family transcriptional regulator</fullName>
    </submittedName>
</protein>
<dbReference type="PROSITE" id="PS01124">
    <property type="entry name" value="HTH_ARAC_FAMILY_2"/>
    <property type="match status" value="1"/>
</dbReference>
<gene>
    <name evidence="5" type="ORF">CLV60_115163</name>
</gene>
<dbReference type="InterPro" id="IPR046532">
    <property type="entry name" value="DUF6597"/>
</dbReference>
<feature type="domain" description="HTH araC/xylS-type" evidence="4">
    <location>
        <begin position="163"/>
        <end position="255"/>
    </location>
</feature>
<name>A0A2P8FQF9_9BACT</name>
<keyword evidence="3" id="KW-0804">Transcription</keyword>
<dbReference type="RefSeq" id="WP_106598520.1">
    <property type="nucleotide sequence ID" value="NZ_PYAS01000015.1"/>
</dbReference>
<dbReference type="Proteomes" id="UP000241964">
    <property type="component" value="Unassembled WGS sequence"/>
</dbReference>
<dbReference type="SMART" id="SM00342">
    <property type="entry name" value="HTH_ARAC"/>
    <property type="match status" value="1"/>
</dbReference>
<dbReference type="OrthoDB" id="635259at2"/>
<dbReference type="PANTHER" id="PTHR46796:SF13">
    <property type="entry name" value="HTH-TYPE TRANSCRIPTIONAL ACTIVATOR RHAS"/>
    <property type="match status" value="1"/>
</dbReference>
<dbReference type="GO" id="GO:0003700">
    <property type="term" value="F:DNA-binding transcription factor activity"/>
    <property type="evidence" value="ECO:0007669"/>
    <property type="project" value="InterPro"/>
</dbReference>
<dbReference type="GO" id="GO:0043565">
    <property type="term" value="F:sequence-specific DNA binding"/>
    <property type="evidence" value="ECO:0007669"/>
    <property type="project" value="InterPro"/>
</dbReference>
<evidence type="ECO:0000256" key="3">
    <source>
        <dbReference type="ARBA" id="ARBA00023163"/>
    </source>
</evidence>
<evidence type="ECO:0000256" key="1">
    <source>
        <dbReference type="ARBA" id="ARBA00023015"/>
    </source>
</evidence>
<comment type="caution">
    <text evidence="5">The sequence shown here is derived from an EMBL/GenBank/DDBJ whole genome shotgun (WGS) entry which is preliminary data.</text>
</comment>
<keyword evidence="6" id="KW-1185">Reference proteome</keyword>
<reference evidence="5 6" key="1">
    <citation type="submission" date="2018-03" db="EMBL/GenBank/DDBJ databases">
        <title>Genomic Encyclopedia of Archaeal and Bacterial Type Strains, Phase II (KMG-II): from individual species to whole genera.</title>
        <authorList>
            <person name="Goeker M."/>
        </authorList>
    </citation>
    <scope>NUCLEOTIDE SEQUENCE [LARGE SCALE GENOMIC DNA]</scope>
    <source>
        <strain evidence="5 6">DSM 29057</strain>
    </source>
</reference>